<evidence type="ECO:0000256" key="7">
    <source>
        <dbReference type="ARBA" id="ARBA00048488"/>
    </source>
</evidence>
<comment type="function">
    <text evidence="5 9">Has an important function as a repair enzyme for proteins that have been inactivated by oxidation. Catalyzes the reversible oxidation-reduction of methionine sulfoxide in proteins to methionine.</text>
</comment>
<dbReference type="EC" id="1.8.4.11" evidence="9"/>
<evidence type="ECO:0000259" key="10">
    <source>
        <dbReference type="PROSITE" id="PS51790"/>
    </source>
</evidence>
<dbReference type="SUPFAM" id="SSF51316">
    <property type="entry name" value="Mss4-like"/>
    <property type="match status" value="1"/>
</dbReference>
<dbReference type="NCBIfam" id="TIGR00357">
    <property type="entry name" value="peptide-methionine (R)-S-oxide reductase MsrB"/>
    <property type="match status" value="1"/>
</dbReference>
<dbReference type="STRING" id="1002804.HBZC1_12740"/>
<keyword evidence="3 9" id="KW-0560">Oxidoreductase</keyword>
<dbReference type="NCBIfam" id="TIGR00401">
    <property type="entry name" value="msrA"/>
    <property type="match status" value="1"/>
</dbReference>
<dbReference type="HOGENOM" id="CLU_031040_1_0_7"/>
<dbReference type="HAMAP" id="MF_01401">
    <property type="entry name" value="MsrA"/>
    <property type="match status" value="1"/>
</dbReference>
<dbReference type="PANTHER" id="PTHR10173:SF59">
    <property type="entry name" value="PEPTIDE METHIONINE SULFOXIDE REDUCTASE MSRA_MSRB"/>
    <property type="match status" value="1"/>
</dbReference>
<dbReference type="KEGG" id="hbi:HBZC1_12740"/>
<dbReference type="Gene3D" id="3.30.1060.10">
    <property type="entry name" value="Peptide methionine sulphoxide reductase MsrA"/>
    <property type="match status" value="1"/>
</dbReference>
<evidence type="ECO:0000256" key="6">
    <source>
        <dbReference type="ARBA" id="ARBA00047806"/>
    </source>
</evidence>
<gene>
    <name evidence="9" type="primary">msrA</name>
    <name evidence="11" type="ordered locus">HBZC1_12740</name>
</gene>
<comment type="similarity">
    <text evidence="9">Belongs to the MsrA Met sulfoxide reductase family.</text>
</comment>
<dbReference type="InterPro" id="IPR036509">
    <property type="entry name" value="Met_Sox_Rdtase_MsrA_sf"/>
</dbReference>
<dbReference type="Pfam" id="PF01625">
    <property type="entry name" value="PMSR"/>
    <property type="match status" value="1"/>
</dbReference>
<organism evidence="11 12">
    <name type="scientific">Helicobacter bizzozeronii (strain CIII-1)</name>
    <dbReference type="NCBI Taxonomy" id="1002804"/>
    <lineage>
        <taxon>Bacteria</taxon>
        <taxon>Pseudomonadati</taxon>
        <taxon>Campylobacterota</taxon>
        <taxon>Epsilonproteobacteria</taxon>
        <taxon>Campylobacterales</taxon>
        <taxon>Helicobacteraceae</taxon>
        <taxon>Helicobacter</taxon>
    </lineage>
</organism>
<dbReference type="GO" id="GO:0033744">
    <property type="term" value="F:L-methionine:thioredoxin-disulfide S-oxidoreductase activity"/>
    <property type="evidence" value="ECO:0007669"/>
    <property type="project" value="RHEA"/>
</dbReference>
<comment type="similarity">
    <text evidence="1">In the C-terminal section; belongs to the MsrB Met sulfoxide reductase family.</text>
</comment>
<dbReference type="eggNOG" id="COG0225">
    <property type="taxonomic scope" value="Bacteria"/>
</dbReference>
<dbReference type="PANTHER" id="PTHR10173">
    <property type="entry name" value="METHIONINE SULFOXIDE REDUCTASE"/>
    <property type="match status" value="1"/>
</dbReference>
<dbReference type="GO" id="GO:0008113">
    <property type="term" value="F:peptide-methionine (S)-S-oxide reductase activity"/>
    <property type="evidence" value="ECO:0007669"/>
    <property type="project" value="UniProtKB-UniRule"/>
</dbReference>
<dbReference type="InterPro" id="IPR028427">
    <property type="entry name" value="Met_Sox_Rdtase_MsrB"/>
</dbReference>
<dbReference type="PROSITE" id="PS51790">
    <property type="entry name" value="MSRB"/>
    <property type="match status" value="1"/>
</dbReference>
<dbReference type="FunFam" id="2.170.150.20:FF:000003">
    <property type="entry name" value="Peptide methionine sulfoxide reductase MsrB"/>
    <property type="match status" value="1"/>
</dbReference>
<reference evidence="11 12" key="1">
    <citation type="journal article" date="2011" name="J. Bacteriol.">
        <title>Genome sequence of Helicobacter bizzozeronii strain CIII-1, an isolate from human gastric mucosa.</title>
        <authorList>
            <person name="Schott T."/>
            <person name="Rossi M."/>
            <person name="Hanninen M.L."/>
        </authorList>
    </citation>
    <scope>NUCLEOTIDE SEQUENCE [LARGE SCALE GENOMIC DNA]</scope>
    <source>
        <strain evidence="11 12">CIII-1</strain>
    </source>
</reference>
<accession>F8KTU0</accession>
<comment type="catalytic activity">
    <reaction evidence="7">
        <text>L-methionyl-[protein] + [thioredoxin]-disulfide + H2O = L-methionyl-(R)-S-oxide-[protein] + [thioredoxin]-dithiol</text>
        <dbReference type="Rhea" id="RHEA:24164"/>
        <dbReference type="Rhea" id="RHEA-COMP:10698"/>
        <dbReference type="Rhea" id="RHEA-COMP:10700"/>
        <dbReference type="Rhea" id="RHEA-COMP:12313"/>
        <dbReference type="Rhea" id="RHEA-COMP:12314"/>
        <dbReference type="ChEBI" id="CHEBI:15377"/>
        <dbReference type="ChEBI" id="CHEBI:16044"/>
        <dbReference type="ChEBI" id="CHEBI:29950"/>
        <dbReference type="ChEBI" id="CHEBI:45764"/>
        <dbReference type="ChEBI" id="CHEBI:50058"/>
        <dbReference type="EC" id="1.8.4.12"/>
    </reaction>
</comment>
<dbReference type="SUPFAM" id="SSF55068">
    <property type="entry name" value="Peptide methionine sulfoxide reductase"/>
    <property type="match status" value="1"/>
</dbReference>
<evidence type="ECO:0000313" key="11">
    <source>
        <dbReference type="EMBL" id="CCB80260.1"/>
    </source>
</evidence>
<comment type="catalytic activity">
    <reaction evidence="6 9">
        <text>L-methionyl-[protein] + [thioredoxin]-disulfide + H2O = L-methionyl-(S)-S-oxide-[protein] + [thioredoxin]-dithiol</text>
        <dbReference type="Rhea" id="RHEA:14217"/>
        <dbReference type="Rhea" id="RHEA-COMP:10698"/>
        <dbReference type="Rhea" id="RHEA-COMP:10700"/>
        <dbReference type="Rhea" id="RHEA-COMP:12313"/>
        <dbReference type="Rhea" id="RHEA-COMP:12315"/>
        <dbReference type="ChEBI" id="CHEBI:15377"/>
        <dbReference type="ChEBI" id="CHEBI:16044"/>
        <dbReference type="ChEBI" id="CHEBI:29950"/>
        <dbReference type="ChEBI" id="CHEBI:44120"/>
        <dbReference type="ChEBI" id="CHEBI:50058"/>
        <dbReference type="EC" id="1.8.4.11"/>
    </reaction>
</comment>
<name>F8KTU0_HELBC</name>
<evidence type="ECO:0000256" key="1">
    <source>
        <dbReference type="ARBA" id="ARBA00008076"/>
    </source>
</evidence>
<feature type="domain" description="MsrB" evidence="10">
    <location>
        <begin position="231"/>
        <end position="354"/>
    </location>
</feature>
<sequence>MRACVILSARLFSSTPKNIRLLSAMFSCIRGLAMRALFLWLLCLVPLSLFAKTHQEKPMQHTIYLAGGCFWGLEAYMERIYGVKDALVGYANGKSDQTNYHELHNTDHAEAVKVTFDPSQISLDKLLRYYFRVIDPTSIDRQGNDRGRQYRTGIYYTDPKDRPIIANALEQLQKHHQQKIQIELEPLKNFVVAEEYHQDYLKKNPGGYCHIDLKKANEPLIDPNDYHKPSDGELKAKLSTLQYQVTQESHTERPFDNEYDKLFKPGIYVDITTGEPLFLSTDKFDSGCGWPAFSKPIAKDVVNYQEDRSLDRLRTEVRSRVGRAHLGHVFEDGPKELGGLRYCINSAALKFVPLEDMEKEGYGYLIPTLKAAMLKKEVHQK</sequence>
<dbReference type="GO" id="GO:0006979">
    <property type="term" value="P:response to oxidative stress"/>
    <property type="evidence" value="ECO:0007669"/>
    <property type="project" value="InterPro"/>
</dbReference>
<keyword evidence="12" id="KW-1185">Reference proteome</keyword>
<comment type="catalytic activity">
    <reaction evidence="8 9">
        <text>[thioredoxin]-disulfide + L-methionine + H2O = L-methionine (S)-S-oxide + [thioredoxin]-dithiol</text>
        <dbReference type="Rhea" id="RHEA:19993"/>
        <dbReference type="Rhea" id="RHEA-COMP:10698"/>
        <dbReference type="Rhea" id="RHEA-COMP:10700"/>
        <dbReference type="ChEBI" id="CHEBI:15377"/>
        <dbReference type="ChEBI" id="CHEBI:29950"/>
        <dbReference type="ChEBI" id="CHEBI:50058"/>
        <dbReference type="ChEBI" id="CHEBI:57844"/>
        <dbReference type="ChEBI" id="CHEBI:58772"/>
        <dbReference type="EC" id="1.8.4.11"/>
    </reaction>
</comment>
<dbReference type="EMBL" id="FR871757">
    <property type="protein sequence ID" value="CCB80260.1"/>
    <property type="molecule type" value="Genomic_DNA"/>
</dbReference>
<evidence type="ECO:0000313" key="12">
    <source>
        <dbReference type="Proteomes" id="UP000008387"/>
    </source>
</evidence>
<dbReference type="GO" id="GO:0005737">
    <property type="term" value="C:cytoplasm"/>
    <property type="evidence" value="ECO:0007669"/>
    <property type="project" value="TreeGrafter"/>
</dbReference>
<evidence type="ECO:0000256" key="5">
    <source>
        <dbReference type="ARBA" id="ARBA00024679"/>
    </source>
</evidence>
<dbReference type="InterPro" id="IPR002579">
    <property type="entry name" value="Met_Sox_Rdtase_MsrB_dom"/>
</dbReference>
<protein>
    <recommendedName>
        <fullName evidence="9">Peptide methionine sulfoxide reductase MsrA</fullName>
        <shortName evidence="9">Protein-methionine-S-oxide reductase</shortName>
        <ecNumber evidence="9">1.8.4.11</ecNumber>
    </recommendedName>
    <alternativeName>
        <fullName evidence="9">Peptide-methionine (S)-S-oxide reductase</fullName>
        <shortName evidence="9">Peptide Met(O) reductase</shortName>
    </alternativeName>
</protein>
<dbReference type="GO" id="GO:0030091">
    <property type="term" value="P:protein repair"/>
    <property type="evidence" value="ECO:0007669"/>
    <property type="project" value="InterPro"/>
</dbReference>
<dbReference type="eggNOG" id="COG0229">
    <property type="taxonomic scope" value="Bacteria"/>
</dbReference>
<dbReference type="AlphaFoldDB" id="F8KTU0"/>
<dbReference type="Proteomes" id="UP000008387">
    <property type="component" value="Chromosome"/>
</dbReference>
<dbReference type="Pfam" id="PF01641">
    <property type="entry name" value="SelR"/>
    <property type="match status" value="1"/>
</dbReference>
<evidence type="ECO:0000256" key="3">
    <source>
        <dbReference type="ARBA" id="ARBA00023002"/>
    </source>
</evidence>
<dbReference type="InterPro" id="IPR011057">
    <property type="entry name" value="Mss4-like_sf"/>
</dbReference>
<dbReference type="InterPro" id="IPR002569">
    <property type="entry name" value="Met_Sox_Rdtase_MsrA_dom"/>
</dbReference>
<dbReference type="GO" id="GO:0033743">
    <property type="term" value="F:peptide-methionine (R)-S-oxide reductase activity"/>
    <property type="evidence" value="ECO:0007669"/>
    <property type="project" value="UniProtKB-EC"/>
</dbReference>
<evidence type="ECO:0000256" key="8">
    <source>
        <dbReference type="ARBA" id="ARBA00048782"/>
    </source>
</evidence>
<evidence type="ECO:0000256" key="9">
    <source>
        <dbReference type="HAMAP-Rule" id="MF_01401"/>
    </source>
</evidence>
<dbReference type="FunFam" id="3.30.1060.10:FF:000007">
    <property type="entry name" value="Peptide methionine sulfoxide reductase msrA/msrB"/>
    <property type="match status" value="1"/>
</dbReference>
<comment type="similarity">
    <text evidence="2">In the N-terminal section; belongs to the MsrA Met sulfoxide reductase family.</text>
</comment>
<keyword evidence="4" id="KW-0511">Multifunctional enzyme</keyword>
<dbReference type="Gene3D" id="2.170.150.20">
    <property type="entry name" value="Peptide methionine sulfoxide reductase"/>
    <property type="match status" value="1"/>
</dbReference>
<feature type="active site" evidence="9">
    <location>
        <position position="69"/>
    </location>
</feature>
<evidence type="ECO:0000256" key="4">
    <source>
        <dbReference type="ARBA" id="ARBA00023268"/>
    </source>
</evidence>
<proteinExistence type="inferred from homology"/>
<evidence type="ECO:0000256" key="2">
    <source>
        <dbReference type="ARBA" id="ARBA00011017"/>
    </source>
</evidence>